<dbReference type="OrthoDB" id="4356994at2759"/>
<feature type="compositionally biased region" description="Polar residues" evidence="2">
    <location>
        <begin position="112"/>
        <end position="122"/>
    </location>
</feature>
<accession>F0XAT6</accession>
<dbReference type="PANTHER" id="PTHR47785:SF5">
    <property type="entry name" value="ZN(II)2CYS6 TRANSCRIPTION FACTOR (EUROFUNG)"/>
    <property type="match status" value="1"/>
</dbReference>
<dbReference type="eggNOG" id="ENOG502QR47">
    <property type="taxonomic scope" value="Eukaryota"/>
</dbReference>
<proteinExistence type="predicted"/>
<dbReference type="InterPro" id="IPR053181">
    <property type="entry name" value="EcdB-like_regulator"/>
</dbReference>
<dbReference type="InParanoid" id="F0XAT6"/>
<keyword evidence="5" id="KW-1185">Reference proteome</keyword>
<feature type="region of interest" description="Disordered" evidence="2">
    <location>
        <begin position="1"/>
        <end position="29"/>
    </location>
</feature>
<sequence>MSRQPASSPRSTPPPGCAEPPSGSRESVSYGRRRAVTACVICRARKTKCDNRRPVCGFCSATGGACSYPDDTAADHSKLDRGSLAILQRLGEMEQTLAALIGDRPLGRLSAADSTAPGSTPGSRPGFFDDGLMAFDDPITTTTAPDNNSQPPPSSDRPPAADVVTRSSEMRVENILQWPVFHTQAYPSLTATLGQDGAHMPFSAGDGVSDLDADLITQLVENFLATNHMKNPVFVVDQLWARVRDIAETGLRWDGSTCLVLLICAVSVVSPPFSAEMQPGYSHRIDRLQRAEHYFQMAQRRIGMLYHTSSLLAAQCSFLTAIYLMATFRIMAAWKAFAQAGTQCVGWLATRGHTTGQSDAQAAASFQSPPTNGGIHTVGEDTSRSDGEQHMEESLYWSCLKSELHLGLPGSTLNEMQYSHAYPSPPSPEHLVSRYGQGQHERDRLERSWFFYLAEIALRRIMNDVLSSRYGAGSWYYTAPWWTAEGEGWLRGDVDRFRQQLGTWEAMLPTAMRFPADEGAGGVTPAEPTGDALRGILRGHLVDILDVLYFPAVRAVVCCHRRDDLGPYVLATARDGLANAAYRIAICEEGFWHRHQGTWLMIRTCSRSLLQLLAVALRARDEPALAALLPDGWRYSAARVLALVEYWQHESADLRLLLVRLQAIIADLDSTSGSVGGRLAAGDVV</sequence>
<organism evidence="5">
    <name type="scientific">Grosmannia clavigera (strain kw1407 / UAMH 11150)</name>
    <name type="common">Blue stain fungus</name>
    <name type="synonym">Graphiocladiella clavigera</name>
    <dbReference type="NCBI Taxonomy" id="655863"/>
    <lineage>
        <taxon>Eukaryota</taxon>
        <taxon>Fungi</taxon>
        <taxon>Dikarya</taxon>
        <taxon>Ascomycota</taxon>
        <taxon>Pezizomycotina</taxon>
        <taxon>Sordariomycetes</taxon>
        <taxon>Sordariomycetidae</taxon>
        <taxon>Ophiostomatales</taxon>
        <taxon>Ophiostomataceae</taxon>
        <taxon>Leptographium</taxon>
    </lineage>
</organism>
<dbReference type="CDD" id="cd00067">
    <property type="entry name" value="GAL4"/>
    <property type="match status" value="1"/>
</dbReference>
<evidence type="ECO:0000256" key="1">
    <source>
        <dbReference type="ARBA" id="ARBA00023242"/>
    </source>
</evidence>
<reference evidence="4 5" key="1">
    <citation type="journal article" date="2011" name="Proc. Natl. Acad. Sci. U.S.A.">
        <title>Genome and transcriptome analyses of the mountain pine beetle-fungal symbiont Grosmannia clavigera, a lodgepole pine pathogen.</title>
        <authorList>
            <person name="DiGuistini S."/>
            <person name="Wang Y."/>
            <person name="Liao N.Y."/>
            <person name="Taylor G."/>
            <person name="Tanguay P."/>
            <person name="Feau N."/>
            <person name="Henrissat B."/>
            <person name="Chan S.K."/>
            <person name="Hesse-Orce U."/>
            <person name="Alamouti S.M."/>
            <person name="Tsui C.K.M."/>
            <person name="Docking R.T."/>
            <person name="Levasseur A."/>
            <person name="Haridas S."/>
            <person name="Robertson G."/>
            <person name="Birol I."/>
            <person name="Holt R.A."/>
            <person name="Marra M.A."/>
            <person name="Hamelin R.C."/>
            <person name="Hirst M."/>
            <person name="Jones S.J.M."/>
            <person name="Bohlmann J."/>
            <person name="Breuil C."/>
        </authorList>
    </citation>
    <scope>NUCLEOTIDE SEQUENCE [LARGE SCALE GENOMIC DNA]</scope>
    <source>
        <strain evidence="5">kw1407 / UAMH 11150</strain>
    </source>
</reference>
<dbReference type="Proteomes" id="UP000007796">
    <property type="component" value="Unassembled WGS sequence"/>
</dbReference>
<dbReference type="CDD" id="cd12148">
    <property type="entry name" value="fungal_TF_MHR"/>
    <property type="match status" value="1"/>
</dbReference>
<dbReference type="PROSITE" id="PS00463">
    <property type="entry name" value="ZN2_CY6_FUNGAL_1"/>
    <property type="match status" value="1"/>
</dbReference>
<protein>
    <submittedName>
        <fullName evidence="4">C6 zinc finger domain containing protein</fullName>
    </submittedName>
</protein>
<dbReference type="STRING" id="655863.F0XAT6"/>
<keyword evidence="1" id="KW-0539">Nucleus</keyword>
<feature type="region of interest" description="Disordered" evidence="2">
    <location>
        <begin position="358"/>
        <end position="385"/>
    </location>
</feature>
<gene>
    <name evidence="4" type="ORF">CMQ_3994</name>
</gene>
<evidence type="ECO:0000259" key="3">
    <source>
        <dbReference type="PROSITE" id="PS50048"/>
    </source>
</evidence>
<dbReference type="Gene3D" id="4.10.240.10">
    <property type="entry name" value="Zn(2)-C6 fungal-type DNA-binding domain"/>
    <property type="match status" value="1"/>
</dbReference>
<dbReference type="AlphaFoldDB" id="F0XAT6"/>
<evidence type="ECO:0000313" key="5">
    <source>
        <dbReference type="Proteomes" id="UP000007796"/>
    </source>
</evidence>
<feature type="region of interest" description="Disordered" evidence="2">
    <location>
        <begin position="111"/>
        <end position="165"/>
    </location>
</feature>
<feature type="domain" description="Zn(2)-C6 fungal-type" evidence="3">
    <location>
        <begin position="38"/>
        <end position="68"/>
    </location>
</feature>
<evidence type="ECO:0000313" key="4">
    <source>
        <dbReference type="EMBL" id="EFX05925.1"/>
    </source>
</evidence>
<dbReference type="PROSITE" id="PS50048">
    <property type="entry name" value="ZN2_CY6_FUNGAL_2"/>
    <property type="match status" value="1"/>
</dbReference>
<evidence type="ECO:0000256" key="2">
    <source>
        <dbReference type="SAM" id="MobiDB-lite"/>
    </source>
</evidence>
<dbReference type="EMBL" id="GL629735">
    <property type="protein sequence ID" value="EFX05925.1"/>
    <property type="molecule type" value="Genomic_DNA"/>
</dbReference>
<dbReference type="InterPro" id="IPR036864">
    <property type="entry name" value="Zn2-C6_fun-type_DNA-bd_sf"/>
</dbReference>
<dbReference type="PANTHER" id="PTHR47785">
    <property type="entry name" value="ZN(II)2CYS6 TRANSCRIPTION FACTOR (EUROFUNG)-RELATED-RELATED"/>
    <property type="match status" value="1"/>
</dbReference>
<dbReference type="RefSeq" id="XP_014175407.1">
    <property type="nucleotide sequence ID" value="XM_014319932.1"/>
</dbReference>
<dbReference type="GeneID" id="25977155"/>
<dbReference type="GO" id="GO:0000981">
    <property type="term" value="F:DNA-binding transcription factor activity, RNA polymerase II-specific"/>
    <property type="evidence" value="ECO:0007669"/>
    <property type="project" value="InterPro"/>
</dbReference>
<dbReference type="SUPFAM" id="SSF57701">
    <property type="entry name" value="Zn2/Cys6 DNA-binding domain"/>
    <property type="match status" value="1"/>
</dbReference>
<dbReference type="GO" id="GO:0008270">
    <property type="term" value="F:zinc ion binding"/>
    <property type="evidence" value="ECO:0007669"/>
    <property type="project" value="InterPro"/>
</dbReference>
<dbReference type="SMART" id="SM00066">
    <property type="entry name" value="GAL4"/>
    <property type="match status" value="1"/>
</dbReference>
<dbReference type="Pfam" id="PF00172">
    <property type="entry name" value="Zn_clus"/>
    <property type="match status" value="1"/>
</dbReference>
<dbReference type="InterPro" id="IPR001138">
    <property type="entry name" value="Zn2Cys6_DnaBD"/>
</dbReference>
<name>F0XAT6_GROCL</name>
<dbReference type="HOGENOM" id="CLU_004835_2_1_1"/>
<feature type="compositionally biased region" description="Low complexity" evidence="2">
    <location>
        <begin position="358"/>
        <end position="368"/>
    </location>
</feature>
<feature type="compositionally biased region" description="Polar residues" evidence="2">
    <location>
        <begin position="1"/>
        <end position="10"/>
    </location>
</feature>